<feature type="non-terminal residue" evidence="1">
    <location>
        <position position="58"/>
    </location>
</feature>
<evidence type="ECO:0000313" key="1">
    <source>
        <dbReference type="EMBL" id="MBJ6598818.1"/>
    </source>
</evidence>
<sequence>MIYFSKSSNGFFLDSINDNMPADIVEINADLYNALMAGQQNDGKVIESDDDGGNDSNL</sequence>
<accession>A0A8I1G1G7</accession>
<proteinExistence type="predicted"/>
<comment type="caution">
    <text evidence="1">The sequence shown here is derived from an EMBL/GenBank/DDBJ whole genome shotgun (WGS) entry which is preliminary data.</text>
</comment>
<dbReference type="Proteomes" id="UP000641429">
    <property type="component" value="Unassembled WGS sequence"/>
</dbReference>
<evidence type="ECO:0000313" key="2">
    <source>
        <dbReference type="Proteomes" id="UP000641429"/>
    </source>
</evidence>
<reference evidence="1" key="1">
    <citation type="submission" date="2020-12" db="EMBL/GenBank/DDBJ databases">
        <title>Molecular epidemiology of VIM- metallo-b-lactamase-producing Enterobacter cloacae complex isolated in France between 2015 and 2018.</title>
        <authorList>
            <person name="Emeraud C."/>
            <person name="Petit C."/>
            <person name="Bonnin R."/>
            <person name="Naas T."/>
            <person name="Dortet L."/>
        </authorList>
    </citation>
    <scope>NUCLEOTIDE SEQUENCE</scope>
    <source>
        <strain evidence="1">170C2</strain>
    </source>
</reference>
<protein>
    <submittedName>
        <fullName evidence="1">Uncharacterized protein</fullName>
    </submittedName>
</protein>
<organism evidence="1 2">
    <name type="scientific">Enterobacter asburiae</name>
    <dbReference type="NCBI Taxonomy" id="61645"/>
    <lineage>
        <taxon>Bacteria</taxon>
        <taxon>Pseudomonadati</taxon>
        <taxon>Pseudomonadota</taxon>
        <taxon>Gammaproteobacteria</taxon>
        <taxon>Enterobacterales</taxon>
        <taxon>Enterobacteriaceae</taxon>
        <taxon>Enterobacter</taxon>
        <taxon>Enterobacter cloacae complex</taxon>
    </lineage>
</organism>
<name>A0A8I1G1G7_ENTAS</name>
<dbReference type="AlphaFoldDB" id="A0A8I1G1G7"/>
<dbReference type="EMBL" id="JAELXN010000137">
    <property type="protein sequence ID" value="MBJ6598818.1"/>
    <property type="molecule type" value="Genomic_DNA"/>
</dbReference>
<gene>
    <name evidence="1" type="ORF">JGT27_24390</name>
</gene>